<evidence type="ECO:0000313" key="1">
    <source>
        <dbReference type="EMBL" id="AGA60098.1"/>
    </source>
</evidence>
<protein>
    <submittedName>
        <fullName evidence="1">Uncharacterized protein</fullName>
    </submittedName>
</protein>
<dbReference type="RefSeq" id="WP_015256810.1">
    <property type="nucleotide sequence ID" value="NC_019898.1"/>
</dbReference>
<keyword evidence="1" id="KW-0614">Plasmid</keyword>
<dbReference type="AlphaFoldDB" id="L0EIM9"/>
<sequence length="212" mass="24836">MRFMEFKHKDIYVKVHTPLIVTRDDPESKSKYLVYAKVIDIDSRVQAVFAQFHHAKKTEDVTFCLRYAPRIGEKNYDRSSFYVKPTGKYKHLSQREDETFVTGIVASEKVLSRQDNGYCIFAWDGNIHEKLFWAIDAYYETPMLPEWIPYLFDRLVKDEFLVPLTVHDFVGDYSNLVAYELLVGEDVLDGYVSYGLRTGALRLEEDHVREAI</sequence>
<proteinExistence type="predicted"/>
<dbReference type="EMBL" id="CP003256">
    <property type="protein sequence ID" value="AGA60098.1"/>
    <property type="molecule type" value="Genomic_DNA"/>
</dbReference>
<organism evidence="1 2">
    <name type="scientific">Thermobacillus composti (strain DSM 18247 / JCM 13945 / KWC4)</name>
    <dbReference type="NCBI Taxonomy" id="717605"/>
    <lineage>
        <taxon>Bacteria</taxon>
        <taxon>Bacillati</taxon>
        <taxon>Bacillota</taxon>
        <taxon>Bacilli</taxon>
        <taxon>Bacillales</taxon>
        <taxon>Paenibacillaceae</taxon>
        <taxon>Thermobacillus</taxon>
    </lineage>
</organism>
<gene>
    <name evidence="1" type="ordered locus">Theco_4101</name>
</gene>
<accession>L0EIM9</accession>
<name>L0EIM9_THECK</name>
<geneLocation type="plasmid" evidence="1 2">
    <name>pTHECO01</name>
</geneLocation>
<keyword evidence="2" id="KW-1185">Reference proteome</keyword>
<dbReference type="eggNOG" id="ENOG5033SUU">
    <property type="taxonomic scope" value="Bacteria"/>
</dbReference>
<dbReference type="HOGENOM" id="CLU_1299237_0_0_9"/>
<dbReference type="KEGG" id="tco:Theco_4101"/>
<dbReference type="Proteomes" id="UP000010795">
    <property type="component" value="Plasmid pTHECO01"/>
</dbReference>
<evidence type="ECO:0000313" key="2">
    <source>
        <dbReference type="Proteomes" id="UP000010795"/>
    </source>
</evidence>
<reference evidence="2" key="1">
    <citation type="submission" date="2012-01" db="EMBL/GenBank/DDBJ databases">
        <title>Complete sequence of plasmid of Thermobacillus composti KWC4.</title>
        <authorList>
            <person name="Lucas S."/>
            <person name="Han J."/>
            <person name="Lapidus A."/>
            <person name="Cheng J.-F."/>
            <person name="Goodwin L."/>
            <person name="Pitluck S."/>
            <person name="Peters L."/>
            <person name="Ovchinnikova G."/>
            <person name="Teshima H."/>
            <person name="Detter J.C."/>
            <person name="Han C."/>
            <person name="Tapia R."/>
            <person name="Land M."/>
            <person name="Hauser L."/>
            <person name="Kyrpides N."/>
            <person name="Ivanova N."/>
            <person name="Pagani I."/>
            <person name="Anderson I."/>
            <person name="Woyke T."/>
        </authorList>
    </citation>
    <scope>NUCLEOTIDE SEQUENCE [LARGE SCALE GENOMIC DNA]</scope>
    <source>
        <strain evidence="2">DSM 18247 / JCM 13945 / KWC4</strain>
        <plasmid evidence="2">Plasmid pTHECO01</plasmid>
    </source>
</reference>
<dbReference type="OrthoDB" id="2596617at2"/>